<dbReference type="InterPro" id="IPR051446">
    <property type="entry name" value="HTH_trans_reg/aminotransferase"/>
</dbReference>
<dbReference type="Gene3D" id="3.40.640.10">
    <property type="entry name" value="Type I PLP-dependent aspartate aminotransferase-like (Major domain)"/>
    <property type="match status" value="1"/>
</dbReference>
<dbReference type="RefSeq" id="WP_122910861.1">
    <property type="nucleotide sequence ID" value="NZ_CBCSBE010000019.1"/>
</dbReference>
<dbReference type="PANTHER" id="PTHR46577">
    <property type="entry name" value="HTH-TYPE TRANSCRIPTIONAL REGULATORY PROTEIN GABR"/>
    <property type="match status" value="1"/>
</dbReference>
<comment type="similarity">
    <text evidence="2">In the C-terminal section; belongs to the class-I pyridoxal-phosphate-dependent aminotransferase family.</text>
</comment>
<dbReference type="FunFam" id="3.40.640.10:FF:000053">
    <property type="entry name" value="Aminotransferase, class I"/>
    <property type="match status" value="1"/>
</dbReference>
<dbReference type="InterPro" id="IPR036390">
    <property type="entry name" value="WH_DNA-bd_sf"/>
</dbReference>
<organism evidence="12 13">
    <name type="scientific">Brevibacillus invocatus</name>
    <dbReference type="NCBI Taxonomy" id="173959"/>
    <lineage>
        <taxon>Bacteria</taxon>
        <taxon>Bacillati</taxon>
        <taxon>Bacillota</taxon>
        <taxon>Bacilli</taxon>
        <taxon>Bacillales</taxon>
        <taxon>Paenibacillaceae</taxon>
        <taxon>Brevibacillus</taxon>
    </lineage>
</organism>
<dbReference type="SUPFAM" id="SSF46785">
    <property type="entry name" value="Winged helix' DNA-binding domain"/>
    <property type="match status" value="1"/>
</dbReference>
<evidence type="ECO:0000256" key="2">
    <source>
        <dbReference type="ARBA" id="ARBA00005384"/>
    </source>
</evidence>
<dbReference type="InterPro" id="IPR015424">
    <property type="entry name" value="PyrdxlP-dep_Trfase"/>
</dbReference>
<evidence type="ECO:0000313" key="12">
    <source>
        <dbReference type="EMBL" id="RNB68281.1"/>
    </source>
</evidence>
<comment type="caution">
    <text evidence="12">The sequence shown here is derived from an EMBL/GenBank/DDBJ whole genome shotgun (WGS) entry which is preliminary data.</text>
</comment>
<dbReference type="SUPFAM" id="SSF53383">
    <property type="entry name" value="PLP-dependent transferases"/>
    <property type="match status" value="1"/>
</dbReference>
<name>A0A3M8BY07_9BACL</name>
<evidence type="ECO:0000256" key="3">
    <source>
        <dbReference type="ARBA" id="ARBA00007441"/>
    </source>
</evidence>
<evidence type="ECO:0000256" key="8">
    <source>
        <dbReference type="ARBA" id="ARBA00023015"/>
    </source>
</evidence>
<reference evidence="12 13" key="1">
    <citation type="submission" date="2018-10" db="EMBL/GenBank/DDBJ databases">
        <title>Phylogenomics of Brevibacillus.</title>
        <authorList>
            <person name="Dunlap C."/>
        </authorList>
    </citation>
    <scope>NUCLEOTIDE SEQUENCE [LARGE SCALE GENOMIC DNA]</scope>
    <source>
        <strain evidence="12 13">JCM 12215</strain>
    </source>
</reference>
<dbReference type="CDD" id="cd07377">
    <property type="entry name" value="WHTH_GntR"/>
    <property type="match status" value="1"/>
</dbReference>
<evidence type="ECO:0000256" key="9">
    <source>
        <dbReference type="ARBA" id="ARBA00023125"/>
    </source>
</evidence>
<gene>
    <name evidence="12" type="ORF">EDM52_20770</name>
</gene>
<dbReference type="InterPro" id="IPR036388">
    <property type="entry name" value="WH-like_DNA-bd_sf"/>
</dbReference>
<keyword evidence="6 12" id="KW-0808">Transferase</keyword>
<dbReference type="CDD" id="cd00609">
    <property type="entry name" value="AAT_like"/>
    <property type="match status" value="1"/>
</dbReference>
<dbReference type="InterPro" id="IPR000524">
    <property type="entry name" value="Tscrpt_reg_HTH_GntR"/>
</dbReference>
<dbReference type="OrthoDB" id="9802601at2"/>
<dbReference type="PRINTS" id="PR00035">
    <property type="entry name" value="HTHGNTR"/>
</dbReference>
<keyword evidence="13" id="KW-1185">Reference proteome</keyword>
<keyword evidence="5 12" id="KW-0032">Aminotransferase</keyword>
<dbReference type="Gene3D" id="1.10.10.10">
    <property type="entry name" value="Winged helix-like DNA-binding domain superfamily/Winged helix DNA-binding domain"/>
    <property type="match status" value="1"/>
</dbReference>
<dbReference type="PANTHER" id="PTHR46577:SF2">
    <property type="entry name" value="TRANSCRIPTIONAL REGULATORY PROTEIN"/>
    <property type="match status" value="1"/>
</dbReference>
<dbReference type="Pfam" id="PF00392">
    <property type="entry name" value="GntR"/>
    <property type="match status" value="1"/>
</dbReference>
<evidence type="ECO:0000259" key="11">
    <source>
        <dbReference type="PROSITE" id="PS50949"/>
    </source>
</evidence>
<feature type="domain" description="HTH gntR-type" evidence="11">
    <location>
        <begin position="4"/>
        <end position="72"/>
    </location>
</feature>
<keyword evidence="7" id="KW-0663">Pyridoxal phosphate</keyword>
<dbReference type="InterPro" id="IPR015421">
    <property type="entry name" value="PyrdxlP-dep_Trfase_major"/>
</dbReference>
<dbReference type="Proteomes" id="UP000282028">
    <property type="component" value="Unassembled WGS sequence"/>
</dbReference>
<evidence type="ECO:0000256" key="10">
    <source>
        <dbReference type="ARBA" id="ARBA00023163"/>
    </source>
</evidence>
<evidence type="ECO:0000256" key="6">
    <source>
        <dbReference type="ARBA" id="ARBA00022679"/>
    </source>
</evidence>
<evidence type="ECO:0000256" key="4">
    <source>
        <dbReference type="ARBA" id="ARBA00011738"/>
    </source>
</evidence>
<sequence>MGRNPVYTHVYNQLRYKILSGELPIGSLLPPERKLAVQLGVSRNTIVRAFSELEAEGLIAGKMGSGRYVEALPPTPSLTRVDWRSQSTRSLLHPSPSHMEEILSITDKYPHTINFAHGDGGKYTLVQSRLTEYVEAAAKRSSSYFFTSVQGLPELRERLVEWMGIPQISSPDQICVTSGSQEGLYLIATLLARQGDCIVTEMPTYFGSLQLFQSLGMQIIPVPLDQDGMRVDLLEGILARSRPRFIYTVPTFHNPTGRTLTLARRRQLLAISEKYGIPIVEDDAYRHLHLEHEPPPSLKQLDQWGNVIYLNTFSKMLFPGLRIGWIAGSSPIIQYITRLRELTISTSTLSQFALAKYMRDGALRPHLDTVTRLYAEQARLMESQLRPLRSMGLDYEVPAGGFYFWISLPEGMKARQLMERCMEAGVSFTCGDMFLLREAEQPYIRLCFTHEGAERTLHGMSILTRVLYQQKEDSR</sequence>
<comment type="cofactor">
    <cofactor evidence="1">
        <name>pyridoxal 5'-phosphate</name>
        <dbReference type="ChEBI" id="CHEBI:597326"/>
    </cofactor>
</comment>
<dbReference type="Gene3D" id="3.90.1150.10">
    <property type="entry name" value="Aspartate Aminotransferase, domain 1"/>
    <property type="match status" value="1"/>
</dbReference>
<keyword evidence="8" id="KW-0805">Transcription regulation</keyword>
<comment type="similarity">
    <text evidence="3">Belongs to the class-I pyridoxal-phosphate-dependent aminotransferase family.</text>
</comment>
<dbReference type="InterPro" id="IPR015422">
    <property type="entry name" value="PyrdxlP-dep_Trfase_small"/>
</dbReference>
<accession>A0A3M8BY07</accession>
<dbReference type="SMART" id="SM00345">
    <property type="entry name" value="HTH_GNTR"/>
    <property type="match status" value="1"/>
</dbReference>
<dbReference type="AlphaFoldDB" id="A0A3M8BY07"/>
<evidence type="ECO:0000313" key="13">
    <source>
        <dbReference type="Proteomes" id="UP000282028"/>
    </source>
</evidence>
<keyword evidence="9" id="KW-0238">DNA-binding</keyword>
<dbReference type="GO" id="GO:0003677">
    <property type="term" value="F:DNA binding"/>
    <property type="evidence" value="ECO:0007669"/>
    <property type="project" value="UniProtKB-KW"/>
</dbReference>
<keyword evidence="10" id="KW-0804">Transcription</keyword>
<dbReference type="GO" id="GO:0030170">
    <property type="term" value="F:pyridoxal phosphate binding"/>
    <property type="evidence" value="ECO:0007669"/>
    <property type="project" value="InterPro"/>
</dbReference>
<dbReference type="InterPro" id="IPR004839">
    <property type="entry name" value="Aminotransferase_I/II_large"/>
</dbReference>
<dbReference type="GO" id="GO:0008483">
    <property type="term" value="F:transaminase activity"/>
    <property type="evidence" value="ECO:0007669"/>
    <property type="project" value="UniProtKB-KW"/>
</dbReference>
<proteinExistence type="inferred from homology"/>
<evidence type="ECO:0000256" key="5">
    <source>
        <dbReference type="ARBA" id="ARBA00022576"/>
    </source>
</evidence>
<evidence type="ECO:0000256" key="7">
    <source>
        <dbReference type="ARBA" id="ARBA00022898"/>
    </source>
</evidence>
<dbReference type="GO" id="GO:0003700">
    <property type="term" value="F:DNA-binding transcription factor activity"/>
    <property type="evidence" value="ECO:0007669"/>
    <property type="project" value="InterPro"/>
</dbReference>
<dbReference type="PROSITE" id="PS50949">
    <property type="entry name" value="HTH_GNTR"/>
    <property type="match status" value="1"/>
</dbReference>
<protein>
    <submittedName>
        <fullName evidence="12">PLP-dependent aminotransferase family protein</fullName>
    </submittedName>
</protein>
<dbReference type="EMBL" id="RHHR01000045">
    <property type="protein sequence ID" value="RNB68281.1"/>
    <property type="molecule type" value="Genomic_DNA"/>
</dbReference>
<comment type="subunit">
    <text evidence="4">Homodimer.</text>
</comment>
<dbReference type="Pfam" id="PF00155">
    <property type="entry name" value="Aminotran_1_2"/>
    <property type="match status" value="1"/>
</dbReference>
<evidence type="ECO:0000256" key="1">
    <source>
        <dbReference type="ARBA" id="ARBA00001933"/>
    </source>
</evidence>